<dbReference type="Pfam" id="PF05685">
    <property type="entry name" value="Uma2"/>
    <property type="match status" value="1"/>
</dbReference>
<dbReference type="KEGG" id="dpu:SU48_08275"/>
<name>A0A172T9S8_9DEIO</name>
<dbReference type="Proteomes" id="UP000077363">
    <property type="component" value="Chromosome"/>
</dbReference>
<dbReference type="AlphaFoldDB" id="A0A172T9S8"/>
<gene>
    <name evidence="2" type="ORF">SU48_08275</name>
</gene>
<dbReference type="PATRIC" id="fig|1182568.3.peg.1721"/>
<evidence type="ECO:0000313" key="2">
    <source>
        <dbReference type="EMBL" id="ANE43770.1"/>
    </source>
</evidence>
<dbReference type="PANTHER" id="PTHR36558:SF1">
    <property type="entry name" value="RESTRICTION ENDONUCLEASE DOMAIN-CONTAINING PROTEIN-RELATED"/>
    <property type="match status" value="1"/>
</dbReference>
<dbReference type="PANTHER" id="PTHR36558">
    <property type="entry name" value="GLR1098 PROTEIN"/>
    <property type="match status" value="1"/>
</dbReference>
<dbReference type="STRING" id="1182568.SU48_08275"/>
<evidence type="ECO:0000313" key="3">
    <source>
        <dbReference type="Proteomes" id="UP000077363"/>
    </source>
</evidence>
<reference evidence="2 3" key="1">
    <citation type="submission" date="2015-01" db="EMBL/GenBank/DDBJ databases">
        <title>Deinococcus puniceus/DY1/ whole genome sequencing.</title>
        <authorList>
            <person name="Kim M.K."/>
            <person name="Srinivasan S."/>
            <person name="Lee J.-J."/>
        </authorList>
    </citation>
    <scope>NUCLEOTIDE SEQUENCE [LARGE SCALE GENOMIC DNA]</scope>
    <source>
        <strain evidence="2 3">DY1</strain>
    </source>
</reference>
<protein>
    <recommendedName>
        <fullName evidence="1">Putative restriction endonuclease domain-containing protein</fullName>
    </recommendedName>
</protein>
<proteinExistence type="predicted"/>
<dbReference type="InterPro" id="IPR011335">
    <property type="entry name" value="Restrct_endonuc-II-like"/>
</dbReference>
<feature type="domain" description="Putative restriction endonuclease" evidence="1">
    <location>
        <begin position="37"/>
        <end position="183"/>
    </location>
</feature>
<dbReference type="Gene3D" id="3.90.1570.10">
    <property type="entry name" value="tt1808, chain A"/>
    <property type="match status" value="1"/>
</dbReference>
<dbReference type="InterPro" id="IPR012296">
    <property type="entry name" value="Nuclease_put_TT1808"/>
</dbReference>
<dbReference type="InterPro" id="IPR008538">
    <property type="entry name" value="Uma2"/>
</dbReference>
<organism evidence="2 3">
    <name type="scientific">Deinococcus puniceus</name>
    <dbReference type="NCBI Taxonomy" id="1182568"/>
    <lineage>
        <taxon>Bacteria</taxon>
        <taxon>Thermotogati</taxon>
        <taxon>Deinococcota</taxon>
        <taxon>Deinococci</taxon>
        <taxon>Deinococcales</taxon>
        <taxon>Deinococcaceae</taxon>
        <taxon>Deinococcus</taxon>
    </lineage>
</organism>
<dbReference type="CDD" id="cd06260">
    <property type="entry name" value="DUF820-like"/>
    <property type="match status" value="1"/>
</dbReference>
<dbReference type="EMBL" id="CP011387">
    <property type="protein sequence ID" value="ANE43770.1"/>
    <property type="molecule type" value="Genomic_DNA"/>
</dbReference>
<evidence type="ECO:0000259" key="1">
    <source>
        <dbReference type="Pfam" id="PF05685"/>
    </source>
</evidence>
<dbReference type="SUPFAM" id="SSF52980">
    <property type="entry name" value="Restriction endonuclease-like"/>
    <property type="match status" value="1"/>
</dbReference>
<accession>A0A172T9S8</accession>
<sequence length="197" mass="21768">MSHPPPVFWEMTEEEYLRTEPLSPFKREFVAGYVYPLHGDGLYAQAGASSAHGEIVLNIAATLLGAARRQGCRVYAADMRVNTSSPTGKRVYFYPDVVVTCEPMTPESVVSQAPCLLIEVLSPSTGHTDRTDKVWAYTSLPSLQMYLIVSPSQRHLRVIERTADGWQETERRGQEAVDLACLGSTLTLDEVYAGVLS</sequence>
<keyword evidence="3" id="KW-1185">Reference proteome</keyword>
<dbReference type="RefSeq" id="WP_064014838.1">
    <property type="nucleotide sequence ID" value="NZ_CP011387.1"/>
</dbReference>